<proteinExistence type="predicted"/>
<gene>
    <name evidence="1" type="ORF">JR316_0008424</name>
</gene>
<dbReference type="EMBL" id="JAFIQS020000007">
    <property type="protein sequence ID" value="KAH9479829.1"/>
    <property type="molecule type" value="Genomic_DNA"/>
</dbReference>
<accession>A0ACB8GW50</accession>
<name>A0ACB8GW50_PSICU</name>
<dbReference type="Proteomes" id="UP000664032">
    <property type="component" value="Unassembled WGS sequence"/>
</dbReference>
<sequence>MRYSLICADYVHEIRDMVEVYKGVMARTPAPRIVHFLARMLLRKVFTKEETEEISGIARNTGIPLHIVVAYNTFLDLFSGCISGGARVAACAGKSKVIHFRNLDWDMEPLRDMIIRVEYMIGGRVVARAVTYAGYIGVLTGVRKGLSMSLNYRDRTQSQSSTISNRIHQLFILLGKRPSISARLRQILLSPGPPPTLADLSYKFKHTTASPCYLTFCTPYSALVIEKDLNSALTHTSDTFLAVTNHDVAFESTNDQDAEALKRPSRIVRGSSGSMSLLNESIERKDTMYSLWRDRKQPSRPTKVQRALVNDVKTWLRTYPIRNECTHFCCIMDPSAEGGGLVWVESCEVSTGPNNSFQN</sequence>
<evidence type="ECO:0000313" key="1">
    <source>
        <dbReference type="EMBL" id="KAH9479829.1"/>
    </source>
</evidence>
<protein>
    <submittedName>
        <fullName evidence="1">N-acylethanolamine-hydrolyzing acid amidase</fullName>
    </submittedName>
</protein>
<evidence type="ECO:0000313" key="2">
    <source>
        <dbReference type="Proteomes" id="UP000664032"/>
    </source>
</evidence>
<comment type="caution">
    <text evidence="1">The sequence shown here is derived from an EMBL/GenBank/DDBJ whole genome shotgun (WGS) entry which is preliminary data.</text>
</comment>
<organism evidence="1 2">
    <name type="scientific">Psilocybe cubensis</name>
    <name type="common">Psychedelic mushroom</name>
    <name type="synonym">Stropharia cubensis</name>
    <dbReference type="NCBI Taxonomy" id="181762"/>
    <lineage>
        <taxon>Eukaryota</taxon>
        <taxon>Fungi</taxon>
        <taxon>Dikarya</taxon>
        <taxon>Basidiomycota</taxon>
        <taxon>Agaricomycotina</taxon>
        <taxon>Agaricomycetes</taxon>
        <taxon>Agaricomycetidae</taxon>
        <taxon>Agaricales</taxon>
        <taxon>Agaricineae</taxon>
        <taxon>Strophariaceae</taxon>
        <taxon>Psilocybe</taxon>
    </lineage>
</organism>
<keyword evidence="2" id="KW-1185">Reference proteome</keyword>
<reference evidence="1" key="1">
    <citation type="submission" date="2021-10" db="EMBL/GenBank/DDBJ databases">
        <title>Psilocybe cubensis genome.</title>
        <authorList>
            <person name="Mckernan K.J."/>
            <person name="Crawford S."/>
            <person name="Trippe A."/>
            <person name="Kane L.T."/>
            <person name="Mclaughlin S."/>
        </authorList>
    </citation>
    <scope>NUCLEOTIDE SEQUENCE</scope>
    <source>
        <strain evidence="1">MGC-MH-2018</strain>
    </source>
</reference>